<organism evidence="2 3">
    <name type="scientific">Ditylenchus dipsaci</name>
    <dbReference type="NCBI Taxonomy" id="166011"/>
    <lineage>
        <taxon>Eukaryota</taxon>
        <taxon>Metazoa</taxon>
        <taxon>Ecdysozoa</taxon>
        <taxon>Nematoda</taxon>
        <taxon>Chromadorea</taxon>
        <taxon>Rhabditida</taxon>
        <taxon>Tylenchina</taxon>
        <taxon>Tylenchomorpha</taxon>
        <taxon>Sphaerularioidea</taxon>
        <taxon>Anguinidae</taxon>
        <taxon>Anguininae</taxon>
        <taxon>Ditylenchus</taxon>
    </lineage>
</organism>
<accession>A0A915DF90</accession>
<evidence type="ECO:0000256" key="1">
    <source>
        <dbReference type="SAM" id="MobiDB-lite"/>
    </source>
</evidence>
<evidence type="ECO:0000313" key="3">
    <source>
        <dbReference type="WBParaSite" id="jg18944"/>
    </source>
</evidence>
<evidence type="ECO:0000313" key="2">
    <source>
        <dbReference type="Proteomes" id="UP000887574"/>
    </source>
</evidence>
<proteinExistence type="predicted"/>
<keyword evidence="2" id="KW-1185">Reference proteome</keyword>
<sequence length="308" mass="34569">MTACERAVVMTEMGASDKTRGRVKLMEIMKTDFGDGVGPFRKMALDAEISSYLTSSAADNSLECHLWMALIHLVIIEMIDMLLMANNTFSQQSETEIYTELSLQQDSSDYQPMTSPSTNRSSVLSSPCSEYNHSLAFSTDSTSTPKTYLKMNGATARRILRRNPTVSLKTDRTDMILIPCYASKFHSHSDGLITQPEKNDDYENIPLKSEENYFPQPKKRLCEYIPESAQASKGWSMVDLTDLGTTSGLVYFQNSSEPSKSKPKHFLIKENKSNHNYLDRNMPFIALETMNPLVISLFLSTIATSKEG</sequence>
<dbReference type="Proteomes" id="UP000887574">
    <property type="component" value="Unplaced"/>
</dbReference>
<name>A0A915DF90_9BILA</name>
<reference evidence="3" key="1">
    <citation type="submission" date="2022-11" db="UniProtKB">
        <authorList>
            <consortium name="WormBaseParasite"/>
        </authorList>
    </citation>
    <scope>IDENTIFICATION</scope>
</reference>
<feature type="region of interest" description="Disordered" evidence="1">
    <location>
        <begin position="107"/>
        <end position="126"/>
    </location>
</feature>
<protein>
    <submittedName>
        <fullName evidence="3">Uncharacterized protein</fullName>
    </submittedName>
</protein>
<dbReference type="WBParaSite" id="jg18944">
    <property type="protein sequence ID" value="jg18944"/>
    <property type="gene ID" value="jg18944"/>
</dbReference>
<dbReference type="AlphaFoldDB" id="A0A915DF90"/>